<reference evidence="2 3" key="1">
    <citation type="submission" date="2012-12" db="EMBL/GenBank/DDBJ databases">
        <title>Genome assembly of Fulvivirga imtechensis AK7.</title>
        <authorList>
            <person name="Nupur N."/>
            <person name="Khatri I."/>
            <person name="Kumar R."/>
            <person name="Subramanian S."/>
            <person name="Pinnaka A."/>
        </authorList>
    </citation>
    <scope>NUCLEOTIDE SEQUENCE [LARGE SCALE GENOMIC DNA]</scope>
    <source>
        <strain evidence="2 3">AK7</strain>
    </source>
</reference>
<dbReference type="PATRIC" id="fig|1237149.3.peg.1584"/>
<evidence type="ECO:0000256" key="1">
    <source>
        <dbReference type="SAM" id="SignalP"/>
    </source>
</evidence>
<dbReference type="InterPro" id="IPR010994">
    <property type="entry name" value="RuvA_2-like"/>
</dbReference>
<keyword evidence="3" id="KW-1185">Reference proteome</keyword>
<name>L8JVX6_9BACT</name>
<proteinExistence type="predicted"/>
<sequence>MKFTIILSLCLLLHISLHGQRTADYTHLQDLVDDIYAIQDTDLNYEELYESLLLYYSSPIDLNSVSAEELKALYILSDQQVNSFMNYRQQYGKLLSLYELQAIPTFDLSTIYKLTPFVRVAESGINTHNRPLLKRIWQEPNNYLLLRYERTLEDKKGYQKHEDRSYYKGNPDKLYTRFRTSHINDFSIGITAEKDAGERLTYDKNSHTYGADFYSFHFQLKNKGELKNLVIGDYQIQSGQSLLLAAGFNVGKGAETITTLRRANTGIRPYSSVVEGGFFRGAAATVALNSRFQVTSYYSRLREDARLQSDTAVSGADFISSIHTTGYHRTETELADKDQIVQQSFGGIFLYTNESGNLQIGATLIGDHLSRPLIRPDKPYNRFRFAGTENYNTGLFYSYGWRNFSFFGEMARSKSGGIGAVTGFVSSLTPKLEAAVLIRSYDRDFHSLHGAAFAESAGQNQNEMGWYWGIKYKPSRKYSFTAYFDQFKFPWLKYRVDAPSAGYEYLMRANYTPKRSVLLYAQYRGESKGINPASEDQLQVRTPFNGLKRSYLANLRLLADKKISLQSRVQWSSYDFLEQRTHGFLILQDLNLDLKRLRISTRFALFDTDNYENKQYAYERDVLYAFSLPPYSGRGTRQYLLLQYRVTAHIDVWAKYARTHYRDRETIGTGLEEIAGSVKTDVKLQARIRF</sequence>
<dbReference type="RefSeq" id="WP_009579065.1">
    <property type="nucleotide sequence ID" value="NZ_AMZN01000024.1"/>
</dbReference>
<protein>
    <recommendedName>
        <fullName evidence="4">Helix-hairpin-helix domain-containing protein</fullName>
    </recommendedName>
</protein>
<gene>
    <name evidence="2" type="ORF">C900_01630</name>
</gene>
<dbReference type="Proteomes" id="UP000011135">
    <property type="component" value="Unassembled WGS sequence"/>
</dbReference>
<dbReference type="AlphaFoldDB" id="L8JVX6"/>
<evidence type="ECO:0000313" key="3">
    <source>
        <dbReference type="Proteomes" id="UP000011135"/>
    </source>
</evidence>
<feature type="chain" id="PRO_5003993487" description="Helix-hairpin-helix domain-containing protein" evidence="1">
    <location>
        <begin position="20"/>
        <end position="690"/>
    </location>
</feature>
<dbReference type="OrthoDB" id="9766750at2"/>
<feature type="signal peptide" evidence="1">
    <location>
        <begin position="1"/>
        <end position="19"/>
    </location>
</feature>
<dbReference type="eggNOG" id="COG1555">
    <property type="taxonomic scope" value="Bacteria"/>
</dbReference>
<keyword evidence="1" id="KW-0732">Signal</keyword>
<evidence type="ECO:0000313" key="2">
    <source>
        <dbReference type="EMBL" id="ELR72348.1"/>
    </source>
</evidence>
<dbReference type="SUPFAM" id="SSF47781">
    <property type="entry name" value="RuvA domain 2-like"/>
    <property type="match status" value="1"/>
</dbReference>
<dbReference type="Pfam" id="PF12836">
    <property type="entry name" value="HHH_3"/>
    <property type="match status" value="1"/>
</dbReference>
<evidence type="ECO:0008006" key="4">
    <source>
        <dbReference type="Google" id="ProtNLM"/>
    </source>
</evidence>
<dbReference type="STRING" id="1237149.C900_01630"/>
<accession>L8JVX6</accession>
<organism evidence="2 3">
    <name type="scientific">Fulvivirga imtechensis AK7</name>
    <dbReference type="NCBI Taxonomy" id="1237149"/>
    <lineage>
        <taxon>Bacteria</taxon>
        <taxon>Pseudomonadati</taxon>
        <taxon>Bacteroidota</taxon>
        <taxon>Cytophagia</taxon>
        <taxon>Cytophagales</taxon>
        <taxon>Fulvivirgaceae</taxon>
        <taxon>Fulvivirga</taxon>
    </lineage>
</organism>
<comment type="caution">
    <text evidence="2">The sequence shown here is derived from an EMBL/GenBank/DDBJ whole genome shotgun (WGS) entry which is preliminary data.</text>
</comment>
<dbReference type="EMBL" id="AMZN01000024">
    <property type="protein sequence ID" value="ELR72348.1"/>
    <property type="molecule type" value="Genomic_DNA"/>
</dbReference>